<dbReference type="OrthoDB" id="9807095at2"/>
<evidence type="ECO:0000256" key="2">
    <source>
        <dbReference type="ARBA" id="ARBA00009897"/>
    </source>
</evidence>
<comment type="subunit">
    <text evidence="12">Oligomer of 12 subunits arranged in the form of two hexagons.</text>
</comment>
<evidence type="ECO:0000313" key="16">
    <source>
        <dbReference type="EMBL" id="BCM82488.1"/>
    </source>
</evidence>
<dbReference type="PROSITE" id="PS00181">
    <property type="entry name" value="GLNA_ATP"/>
    <property type="match status" value="1"/>
</dbReference>
<feature type="binding site" evidence="8">
    <location>
        <position position="215"/>
    </location>
    <ligand>
        <name>Mg(2+)</name>
        <dbReference type="ChEBI" id="CHEBI:18420"/>
        <label>1</label>
    </ligand>
</feature>
<dbReference type="GO" id="GO:0019740">
    <property type="term" value="P:nitrogen utilization"/>
    <property type="evidence" value="ECO:0007669"/>
    <property type="project" value="TreeGrafter"/>
</dbReference>
<dbReference type="EC" id="6.3.1.2" evidence="13"/>
<dbReference type="InterPro" id="IPR008146">
    <property type="entry name" value="Gln_synth_cat_dom"/>
</dbReference>
<dbReference type="AlphaFoldDB" id="A0A8H9C4N9"/>
<dbReference type="InterPro" id="IPR008147">
    <property type="entry name" value="Gln_synt_N"/>
</dbReference>
<comment type="subcellular location">
    <subcellularLocation>
        <location evidence="12">Cytoplasm</location>
    </subcellularLocation>
</comment>
<feature type="binding site" evidence="7">
    <location>
        <begin position="273"/>
        <end position="275"/>
    </location>
    <ligand>
        <name>ATP</name>
        <dbReference type="ChEBI" id="CHEBI:30616"/>
    </ligand>
</feature>
<dbReference type="InterPro" id="IPR027303">
    <property type="entry name" value="Gln_synth_gly_rich_site"/>
</dbReference>
<dbReference type="EMBL" id="AP024145">
    <property type="protein sequence ID" value="BCM82488.1"/>
    <property type="molecule type" value="Genomic_DNA"/>
</dbReference>
<dbReference type="InterPro" id="IPR036651">
    <property type="entry name" value="Gln_synt_N_sf"/>
</dbReference>
<feature type="domain" description="GS beta-grasp" evidence="14">
    <location>
        <begin position="15"/>
        <end position="100"/>
    </location>
</feature>
<evidence type="ECO:0000256" key="6">
    <source>
        <dbReference type="PIRSR" id="PIRSR604809-1"/>
    </source>
</evidence>
<dbReference type="InterPro" id="IPR001637">
    <property type="entry name" value="Gln_synth_I_adenylation_site"/>
</dbReference>
<keyword evidence="4 13" id="KW-0436">Ligase</keyword>
<evidence type="ECO:0000256" key="1">
    <source>
        <dbReference type="ARBA" id="ARBA00003117"/>
    </source>
</evidence>
<dbReference type="GO" id="GO:0006542">
    <property type="term" value="P:glutamine biosynthetic process"/>
    <property type="evidence" value="ECO:0007669"/>
    <property type="project" value="InterPro"/>
</dbReference>
<comment type="cofactor">
    <cofactor evidence="8">
        <name>Mg(2+)</name>
        <dbReference type="ChEBI" id="CHEBI:18420"/>
    </cofactor>
    <text evidence="8">Binds 2 Mg(2+) ions per subunit.</text>
</comment>
<feature type="binding site" evidence="6">
    <location>
        <position position="341"/>
    </location>
    <ligand>
        <name>L-glutamate</name>
        <dbReference type="ChEBI" id="CHEBI:29985"/>
    </ligand>
</feature>
<feature type="binding site" evidence="8">
    <location>
        <position position="359"/>
    </location>
    <ligand>
        <name>Mg(2+)</name>
        <dbReference type="ChEBI" id="CHEBI:18420"/>
        <label>1</label>
    </ligand>
</feature>
<dbReference type="PROSITE" id="PS51986">
    <property type="entry name" value="GS_BETA_GRASP"/>
    <property type="match status" value="1"/>
</dbReference>
<evidence type="ECO:0000256" key="3">
    <source>
        <dbReference type="ARBA" id="ARBA00011258"/>
    </source>
</evidence>
<evidence type="ECO:0000256" key="12">
    <source>
        <dbReference type="RuleBase" id="RU000387"/>
    </source>
</evidence>
<reference evidence="16" key="1">
    <citation type="submission" date="2020-11" db="EMBL/GenBank/DDBJ databases">
        <title>Complete genome sequence of a novel pathogenic Methylobacterium strain isolated from rice in Vietnam.</title>
        <authorList>
            <person name="Lai K."/>
            <person name="Okazaki S."/>
            <person name="Higashi K."/>
            <person name="Mori H."/>
            <person name="Toyoda A."/>
            <person name="Kurokawa K."/>
        </authorList>
    </citation>
    <scope>NUCLEOTIDE SEQUENCE</scope>
    <source>
        <strain evidence="16">VL1</strain>
    </source>
</reference>
<feature type="binding site" evidence="6">
    <location>
        <position position="323"/>
    </location>
    <ligand>
        <name>L-glutamate</name>
        <dbReference type="ChEBI" id="CHEBI:29985"/>
    </ligand>
</feature>
<feature type="binding site" evidence="8">
    <location>
        <position position="271"/>
    </location>
    <ligand>
        <name>Mg(2+)</name>
        <dbReference type="ChEBI" id="CHEBI:18420"/>
        <label>1</label>
    </ligand>
</feature>
<dbReference type="NCBIfam" id="TIGR00653">
    <property type="entry name" value="GlnA"/>
    <property type="match status" value="1"/>
</dbReference>
<feature type="domain" description="GS catalytic" evidence="15">
    <location>
        <begin position="107"/>
        <end position="470"/>
    </location>
</feature>
<dbReference type="FunFam" id="3.10.20.70:FF:000001">
    <property type="entry name" value="Glutamine synthetase"/>
    <property type="match status" value="1"/>
</dbReference>
<dbReference type="PANTHER" id="PTHR43407">
    <property type="entry name" value="GLUTAMINE SYNTHETASE"/>
    <property type="match status" value="1"/>
</dbReference>
<gene>
    <name evidence="16" type="primary">glnA</name>
    <name evidence="16" type="ORF">mvi_09490</name>
</gene>
<dbReference type="Proteomes" id="UP000663508">
    <property type="component" value="Chromosome"/>
</dbReference>
<evidence type="ECO:0000256" key="10">
    <source>
        <dbReference type="PROSITE-ProRule" id="PRU01330"/>
    </source>
</evidence>
<dbReference type="PROSITE" id="PS00182">
    <property type="entry name" value="GLNA_ADENYLATION"/>
    <property type="match status" value="1"/>
</dbReference>
<feature type="binding site" evidence="6">
    <location>
        <position position="329"/>
    </location>
    <ligand>
        <name>L-glutamate</name>
        <dbReference type="ChEBI" id="CHEBI:29985"/>
    </ligand>
</feature>
<evidence type="ECO:0000256" key="7">
    <source>
        <dbReference type="PIRSR" id="PIRSR604809-2"/>
    </source>
</evidence>
<dbReference type="SUPFAM" id="SSF55931">
    <property type="entry name" value="Glutamine synthetase/guanido kinase"/>
    <property type="match status" value="1"/>
</dbReference>
<dbReference type="FunFam" id="3.30.590.10:FF:000001">
    <property type="entry name" value="Glutamine synthetase"/>
    <property type="match status" value="1"/>
</dbReference>
<feature type="binding site" evidence="7">
    <location>
        <position position="341"/>
    </location>
    <ligand>
        <name>ATP</name>
        <dbReference type="ChEBI" id="CHEBI:30616"/>
    </ligand>
</feature>
<proteinExistence type="inferred from homology"/>
<keyword evidence="8" id="KW-0460">Magnesium</keyword>
<feature type="modified residue" description="O-AMP-tyrosine" evidence="9">
    <location>
        <position position="399"/>
    </location>
</feature>
<feature type="binding site" evidence="6">
    <location>
        <begin position="266"/>
        <end position="267"/>
    </location>
    <ligand>
        <name>L-glutamate</name>
        <dbReference type="ChEBI" id="CHEBI:29985"/>
    </ligand>
</feature>
<dbReference type="InterPro" id="IPR004809">
    <property type="entry name" value="Gln_synth_I"/>
</dbReference>
<evidence type="ECO:0000313" key="17">
    <source>
        <dbReference type="Proteomes" id="UP000663508"/>
    </source>
</evidence>
<dbReference type="GO" id="GO:0016020">
    <property type="term" value="C:membrane"/>
    <property type="evidence" value="ECO:0007669"/>
    <property type="project" value="TreeGrafter"/>
</dbReference>
<keyword evidence="7 13" id="KW-0547">Nucleotide-binding</keyword>
<feature type="binding site" evidence="6">
    <location>
        <position position="361"/>
    </location>
    <ligand>
        <name>L-glutamate</name>
        <dbReference type="ChEBI" id="CHEBI:29985"/>
    </ligand>
</feature>
<feature type="binding site" evidence="7">
    <location>
        <position position="210"/>
    </location>
    <ligand>
        <name>ATP</name>
        <dbReference type="ChEBI" id="CHEBI:30616"/>
    </ligand>
</feature>
<sequence length="470" mass="52186">MSKTATDVLKEIKENDVKYVDFRFTDPRGKWQHVTFDVSLVDEDIFAEGTMFDGSSIAGWKAINESDMLLMPDPATACMDPFFSASTMSIVCDVLEPMTGEPYGRDPRGIAKKAEAFVKASGIGDTIFVGPEAEFFVFDDVRFSADPYNTGFKLDSVELPINGQTEYEGGNLGHRVQIKGGYFPVPPQDSAQDMRGEMLAAMQSMGVKVEKHHHEVASAQHELGMKFDTLTLMGDQMQIYKYCIHNVAQSYGKTATFMPKPVYGDNGSGMHVHQSIWKDGKPVFAGNKYADLSQECLWYIGGIIKHAKALNAFTNPSTNSYKRLVPGYEAPVLLAYSARNRSASCRIPWTTSPKAKRVEVRFPDPMANPYLAFAAMLMAGIDGINNKIDPGPAMDKDLYDLPPAELKEIPTVCGSLREALASLDADREFLKAGGVFSDDFIDSFIELKMTEVMRYEMTPHPIEFVNYYSL</sequence>
<keyword evidence="12" id="KW-0963">Cytoplasm</keyword>
<dbReference type="Gene3D" id="3.10.20.70">
    <property type="entry name" value="Glutamine synthetase, N-terminal domain"/>
    <property type="match status" value="1"/>
</dbReference>
<comment type="function">
    <text evidence="1">Catalyzes the ATP-dependent biosynthesis of glutamine from glutamate and ammonia.</text>
</comment>
<evidence type="ECO:0000256" key="8">
    <source>
        <dbReference type="PIRSR" id="PIRSR604809-3"/>
    </source>
</evidence>
<dbReference type="GO" id="GO:0005524">
    <property type="term" value="F:ATP binding"/>
    <property type="evidence" value="ECO:0007669"/>
    <property type="project" value="UniProtKB-KW"/>
</dbReference>
<protein>
    <recommendedName>
        <fullName evidence="13">Glutamine synthetase</fullName>
        <ecNumber evidence="13">6.3.1.2</ecNumber>
    </recommendedName>
</protein>
<organism evidence="16 17">
    <name type="scientific">Methylobacterium indicum</name>
    <dbReference type="NCBI Taxonomy" id="1775910"/>
    <lineage>
        <taxon>Bacteria</taxon>
        <taxon>Pseudomonadati</taxon>
        <taxon>Pseudomonadota</taxon>
        <taxon>Alphaproteobacteria</taxon>
        <taxon>Hyphomicrobiales</taxon>
        <taxon>Methylobacteriaceae</taxon>
        <taxon>Methylobacterium</taxon>
    </lineage>
</organism>
<keyword evidence="8" id="KW-0479">Metal-binding</keyword>
<dbReference type="InterPro" id="IPR027302">
    <property type="entry name" value="Gln_synth_N_conserv_site"/>
</dbReference>
<dbReference type="Pfam" id="PF03951">
    <property type="entry name" value="Gln-synt_N"/>
    <property type="match status" value="1"/>
</dbReference>
<evidence type="ECO:0000259" key="15">
    <source>
        <dbReference type="PROSITE" id="PS51987"/>
    </source>
</evidence>
<dbReference type="InterPro" id="IPR014746">
    <property type="entry name" value="Gln_synth/guanido_kin_cat_dom"/>
</dbReference>
<dbReference type="Pfam" id="PF00120">
    <property type="entry name" value="Gln-synt_C"/>
    <property type="match status" value="1"/>
</dbReference>
<dbReference type="SUPFAM" id="SSF54368">
    <property type="entry name" value="Glutamine synthetase, N-terminal domain"/>
    <property type="match status" value="1"/>
</dbReference>
<evidence type="ECO:0000256" key="11">
    <source>
        <dbReference type="RuleBase" id="RU000384"/>
    </source>
</evidence>
<comment type="similarity">
    <text evidence="2 10 11">Belongs to the glutamine synthetase family.</text>
</comment>
<evidence type="ECO:0000256" key="5">
    <source>
        <dbReference type="ARBA" id="ARBA00023231"/>
    </source>
</evidence>
<dbReference type="PANTHER" id="PTHR43407:SF2">
    <property type="entry name" value="GLUTAMINE SYNTHETASE"/>
    <property type="match status" value="1"/>
</dbReference>
<evidence type="ECO:0000256" key="9">
    <source>
        <dbReference type="PIRSR" id="PIRSR604809-50"/>
    </source>
</evidence>
<dbReference type="PROSITE" id="PS51987">
    <property type="entry name" value="GS_CATALYTIC"/>
    <property type="match status" value="1"/>
</dbReference>
<keyword evidence="7 13" id="KW-0067">ATP-binding</keyword>
<name>A0A8H9C4N9_9HYPH</name>
<evidence type="ECO:0000259" key="14">
    <source>
        <dbReference type="PROSITE" id="PS51986"/>
    </source>
</evidence>
<evidence type="ECO:0000256" key="4">
    <source>
        <dbReference type="ARBA" id="ARBA00022598"/>
    </source>
</evidence>
<feature type="binding site" evidence="8">
    <location>
        <position position="134"/>
    </location>
    <ligand>
        <name>Mg(2+)</name>
        <dbReference type="ChEBI" id="CHEBI:18420"/>
        <label>1</label>
    </ligand>
</feature>
<dbReference type="RefSeq" id="WP_058618828.1">
    <property type="nucleotide sequence ID" value="NZ_AP024145.1"/>
</dbReference>
<dbReference type="Gene3D" id="3.30.590.10">
    <property type="entry name" value="Glutamine synthetase/guanido kinase, catalytic domain"/>
    <property type="match status" value="1"/>
</dbReference>
<comment type="catalytic activity">
    <reaction evidence="13">
        <text>L-glutamate + NH4(+) + ATP = L-glutamine + ADP + phosphate + H(+)</text>
        <dbReference type="Rhea" id="RHEA:16169"/>
        <dbReference type="ChEBI" id="CHEBI:15378"/>
        <dbReference type="ChEBI" id="CHEBI:28938"/>
        <dbReference type="ChEBI" id="CHEBI:29985"/>
        <dbReference type="ChEBI" id="CHEBI:30616"/>
        <dbReference type="ChEBI" id="CHEBI:43474"/>
        <dbReference type="ChEBI" id="CHEBI:58359"/>
        <dbReference type="ChEBI" id="CHEBI:456216"/>
        <dbReference type="EC" id="6.3.1.2"/>
    </reaction>
</comment>
<dbReference type="PROSITE" id="PS00180">
    <property type="entry name" value="GLNA_1"/>
    <property type="match status" value="1"/>
</dbReference>
<dbReference type="GO" id="GO:0004356">
    <property type="term" value="F:glutamine synthetase activity"/>
    <property type="evidence" value="ECO:0007669"/>
    <property type="project" value="UniProtKB-EC"/>
</dbReference>
<feature type="binding site" evidence="8">
    <location>
        <position position="132"/>
    </location>
    <ligand>
        <name>Mg(2+)</name>
        <dbReference type="ChEBI" id="CHEBI:18420"/>
        <label>1</label>
    </ligand>
</feature>
<comment type="subunit">
    <text evidence="3">Oligomer of 12 subunits arranged in the form of two hexameric ring.</text>
</comment>
<dbReference type="GO" id="GO:0046872">
    <property type="term" value="F:metal ion binding"/>
    <property type="evidence" value="ECO:0007669"/>
    <property type="project" value="UniProtKB-KW"/>
</dbReference>
<feature type="binding site" evidence="8">
    <location>
        <position position="222"/>
    </location>
    <ligand>
        <name>Mg(2+)</name>
        <dbReference type="ChEBI" id="CHEBI:18420"/>
        <label>1</label>
    </ligand>
</feature>
<evidence type="ECO:0000256" key="13">
    <source>
        <dbReference type="RuleBase" id="RU004356"/>
    </source>
</evidence>
<keyword evidence="9" id="KW-0597">Phosphoprotein</keyword>
<feature type="binding site" evidence="7">
    <location>
        <position position="354"/>
    </location>
    <ligand>
        <name>ATP</name>
        <dbReference type="ChEBI" id="CHEBI:30616"/>
    </ligand>
</feature>
<dbReference type="KEGG" id="mind:mvi_09490"/>
<dbReference type="SMART" id="SM01230">
    <property type="entry name" value="Gln-synt_C"/>
    <property type="match status" value="1"/>
</dbReference>
<accession>A0A8H9C4N9</accession>
<keyword evidence="5" id="KW-0535">Nitrogen fixation</keyword>
<dbReference type="GO" id="GO:0005737">
    <property type="term" value="C:cytoplasm"/>
    <property type="evidence" value="ECO:0007669"/>
    <property type="project" value="UniProtKB-SubCell"/>
</dbReference>